<evidence type="ECO:0000313" key="1">
    <source>
        <dbReference type="EMBL" id="MFL0246817.1"/>
    </source>
</evidence>
<protein>
    <recommendedName>
        <fullName evidence="3">Spo0E like sporulation regulatory protein</fullName>
    </recommendedName>
</protein>
<keyword evidence="2" id="KW-1185">Reference proteome</keyword>
<proteinExistence type="predicted"/>
<dbReference type="EMBL" id="JBJHZZ010000003">
    <property type="protein sequence ID" value="MFL0246817.1"/>
    <property type="molecule type" value="Genomic_DNA"/>
</dbReference>
<gene>
    <name evidence="1" type="ORF">ACJDUG_07530</name>
</gene>
<comment type="caution">
    <text evidence="1">The sequence shown here is derived from an EMBL/GenBank/DDBJ whole genome shotgun (WGS) entry which is preliminary data.</text>
</comment>
<sequence length="63" mass="7027">MNDEARKHMDRALLSLKDVRQCLSIASGNAENGTIKEKIEREIGHIDNCLQDFEGIVSGLSQK</sequence>
<evidence type="ECO:0000313" key="2">
    <source>
        <dbReference type="Proteomes" id="UP001623591"/>
    </source>
</evidence>
<reference evidence="1 2" key="1">
    <citation type="submission" date="2024-11" db="EMBL/GenBank/DDBJ databases">
        <authorList>
            <person name="Heng Y.C."/>
            <person name="Lim A.C.H."/>
            <person name="Lee J.K.Y."/>
            <person name="Kittelmann S."/>
        </authorList>
    </citation>
    <scope>NUCLEOTIDE SEQUENCE [LARGE SCALE GENOMIC DNA]</scope>
    <source>
        <strain evidence="1 2">WILCCON 0185</strain>
    </source>
</reference>
<accession>A0ABW8T510</accession>
<dbReference type="RefSeq" id="WP_406769285.1">
    <property type="nucleotide sequence ID" value="NZ_JBJHZZ010000003.1"/>
</dbReference>
<evidence type="ECO:0008006" key="3">
    <source>
        <dbReference type="Google" id="ProtNLM"/>
    </source>
</evidence>
<dbReference type="Proteomes" id="UP001623591">
    <property type="component" value="Unassembled WGS sequence"/>
</dbReference>
<organism evidence="1 2">
    <name type="scientific">Candidatus Clostridium stratigraminis</name>
    <dbReference type="NCBI Taxonomy" id="3381661"/>
    <lineage>
        <taxon>Bacteria</taxon>
        <taxon>Bacillati</taxon>
        <taxon>Bacillota</taxon>
        <taxon>Clostridia</taxon>
        <taxon>Eubacteriales</taxon>
        <taxon>Clostridiaceae</taxon>
        <taxon>Clostridium</taxon>
    </lineage>
</organism>
<name>A0ABW8T510_9CLOT</name>